<keyword evidence="2" id="KW-1185">Reference proteome</keyword>
<dbReference type="InterPro" id="IPR012337">
    <property type="entry name" value="RNaseH-like_sf"/>
</dbReference>
<gene>
    <name evidence="1" type="ORF">EV194_105277</name>
</gene>
<evidence type="ECO:0000313" key="2">
    <source>
        <dbReference type="Proteomes" id="UP000295221"/>
    </source>
</evidence>
<dbReference type="EMBL" id="SLWK01000005">
    <property type="protein sequence ID" value="TCO08468.1"/>
    <property type="molecule type" value="Genomic_DNA"/>
</dbReference>
<sequence length="141" mass="16573">MIKSSINNRGYNKYLKLEGEINITIDHKKFAEDAAWDGLKGYLTNTTLSKHDIISNYGQLWKIEKAFRVSKHDLKIRPIYHRLQKRIEAHITINFVVYKVYKELERQLKLKKTKISCEHAIEIAKSIYAIELHIQGDFATK</sequence>
<reference evidence="1 2" key="1">
    <citation type="submission" date="2019-03" db="EMBL/GenBank/DDBJ databases">
        <title>Genomic Encyclopedia of Type Strains, Phase IV (KMG-IV): sequencing the most valuable type-strain genomes for metagenomic binning, comparative biology and taxonomic classification.</title>
        <authorList>
            <person name="Goeker M."/>
        </authorList>
    </citation>
    <scope>NUCLEOTIDE SEQUENCE [LARGE SCALE GENOMIC DNA]</scope>
    <source>
        <strain evidence="1 2">DSM 24179</strain>
    </source>
</reference>
<dbReference type="SUPFAM" id="SSF53098">
    <property type="entry name" value="Ribonuclease H-like"/>
    <property type="match status" value="1"/>
</dbReference>
<proteinExistence type="predicted"/>
<comment type="caution">
    <text evidence="1">The sequence shown here is derived from an EMBL/GenBank/DDBJ whole genome shotgun (WGS) entry which is preliminary data.</text>
</comment>
<evidence type="ECO:0008006" key="3">
    <source>
        <dbReference type="Google" id="ProtNLM"/>
    </source>
</evidence>
<dbReference type="RefSeq" id="WP_207915981.1">
    <property type="nucleotide sequence ID" value="NZ_SLWK01000005.1"/>
</dbReference>
<evidence type="ECO:0000313" key="1">
    <source>
        <dbReference type="EMBL" id="TCO08468.1"/>
    </source>
</evidence>
<name>A0A4R2GIW7_9BACT</name>
<accession>A0A4R2GIW7</accession>
<dbReference type="Proteomes" id="UP000295221">
    <property type="component" value="Unassembled WGS sequence"/>
</dbReference>
<dbReference type="AlphaFoldDB" id="A0A4R2GIW7"/>
<protein>
    <recommendedName>
        <fullName evidence="3">DDE family transposase</fullName>
    </recommendedName>
</protein>
<organism evidence="1 2">
    <name type="scientific">Natronoflexus pectinivorans</name>
    <dbReference type="NCBI Taxonomy" id="682526"/>
    <lineage>
        <taxon>Bacteria</taxon>
        <taxon>Pseudomonadati</taxon>
        <taxon>Bacteroidota</taxon>
        <taxon>Bacteroidia</taxon>
        <taxon>Marinilabiliales</taxon>
        <taxon>Marinilabiliaceae</taxon>
        <taxon>Natronoflexus</taxon>
    </lineage>
</organism>